<feature type="transmembrane region" description="Helical" evidence="6">
    <location>
        <begin position="410"/>
        <end position="429"/>
    </location>
</feature>
<evidence type="ECO:0000313" key="8">
    <source>
        <dbReference type="Proteomes" id="UP000317178"/>
    </source>
</evidence>
<dbReference type="OrthoDB" id="290078at2"/>
<sequence length="473" mass="51966">MNRIAQLIRNITERLADNPLLGKLLGGASVALATQVGGHVLKLLSFACLARWTTNEEDVGIYASAWSMILILSTVSALGLKTTSLRFLPQYLEQKKWSLLRGFLRRSYLYMAVAGLLLAVAGSIVLPWLDRVPQFDLTPASVQAFMIAIWIVPFWSFCEVRSSIIRSTQHIFQAFGPPNLLQPLVLILGSGFMVYFWDSLDANQILYLIAFSVVLILILQEFSIRHLFPVEVRQAPAEYDESEWKKVGVPLLWISLFIIIIGNADVVLLSMLGQDQEPLGIAAATEGLSKEAESGIYAAATRTARLSAFLLMTVNAIVAPIISQSYARGEKGDLTRICRYAITLAFWPSFGLAMVLVLFGVPILEFFRPGFGVGYWPMVIIAMGQLVNALTGPVGLLLSLCGHQKASLRVYGGTTVLFLVLNMLLIPAAGMYGAAIANGITLVITNLLLAGLVYREMKIIPLPYLRFSLKKPV</sequence>
<feature type="transmembrane region" description="Helical" evidence="6">
    <location>
        <begin position="306"/>
        <end position="327"/>
    </location>
</feature>
<feature type="transmembrane region" description="Helical" evidence="6">
    <location>
        <begin position="108"/>
        <end position="128"/>
    </location>
</feature>
<evidence type="ECO:0000313" key="7">
    <source>
        <dbReference type="EMBL" id="QDU80875.1"/>
    </source>
</evidence>
<keyword evidence="4 6" id="KW-1133">Transmembrane helix</keyword>
<evidence type="ECO:0000256" key="1">
    <source>
        <dbReference type="ARBA" id="ARBA00004651"/>
    </source>
</evidence>
<proteinExistence type="predicted"/>
<evidence type="ECO:0000256" key="2">
    <source>
        <dbReference type="ARBA" id="ARBA00022475"/>
    </source>
</evidence>
<feature type="transmembrane region" description="Helical" evidence="6">
    <location>
        <begin position="204"/>
        <end position="224"/>
    </location>
</feature>
<dbReference type="EMBL" id="CP036281">
    <property type="protein sequence ID" value="QDU80875.1"/>
    <property type="molecule type" value="Genomic_DNA"/>
</dbReference>
<feature type="transmembrane region" description="Helical" evidence="6">
    <location>
        <begin position="20"/>
        <end position="41"/>
    </location>
</feature>
<keyword evidence="5 6" id="KW-0472">Membrane</keyword>
<keyword evidence="2" id="KW-1003">Cell membrane</keyword>
<dbReference type="InterPro" id="IPR050833">
    <property type="entry name" value="Poly_Biosynth_Transport"/>
</dbReference>
<feature type="transmembrane region" description="Helical" evidence="6">
    <location>
        <begin position="435"/>
        <end position="454"/>
    </location>
</feature>
<dbReference type="RefSeq" id="WP_144996108.1">
    <property type="nucleotide sequence ID" value="NZ_CP036281.1"/>
</dbReference>
<dbReference type="PANTHER" id="PTHR30250:SF11">
    <property type="entry name" value="O-ANTIGEN TRANSPORTER-RELATED"/>
    <property type="match status" value="1"/>
</dbReference>
<organism evidence="7 8">
    <name type="scientific">Polystyrenella longa</name>
    <dbReference type="NCBI Taxonomy" id="2528007"/>
    <lineage>
        <taxon>Bacteria</taxon>
        <taxon>Pseudomonadati</taxon>
        <taxon>Planctomycetota</taxon>
        <taxon>Planctomycetia</taxon>
        <taxon>Planctomycetales</taxon>
        <taxon>Planctomycetaceae</taxon>
        <taxon>Polystyrenella</taxon>
    </lineage>
</organism>
<evidence type="ECO:0000256" key="5">
    <source>
        <dbReference type="ARBA" id="ARBA00023136"/>
    </source>
</evidence>
<name>A0A518CNR9_9PLAN</name>
<dbReference type="KEGG" id="plon:Pla110_26110"/>
<dbReference type="GO" id="GO:0005886">
    <property type="term" value="C:plasma membrane"/>
    <property type="evidence" value="ECO:0007669"/>
    <property type="project" value="UniProtKB-SubCell"/>
</dbReference>
<comment type="subcellular location">
    <subcellularLocation>
        <location evidence="1">Cell membrane</location>
        <topology evidence="1">Multi-pass membrane protein</topology>
    </subcellularLocation>
</comment>
<feature type="transmembrane region" description="Helical" evidence="6">
    <location>
        <begin position="251"/>
        <end position="272"/>
    </location>
</feature>
<keyword evidence="8" id="KW-1185">Reference proteome</keyword>
<evidence type="ECO:0000256" key="6">
    <source>
        <dbReference type="SAM" id="Phobius"/>
    </source>
</evidence>
<feature type="transmembrane region" description="Helical" evidence="6">
    <location>
        <begin position="339"/>
        <end position="363"/>
    </location>
</feature>
<evidence type="ECO:0000256" key="4">
    <source>
        <dbReference type="ARBA" id="ARBA00022989"/>
    </source>
</evidence>
<feature type="transmembrane region" description="Helical" evidence="6">
    <location>
        <begin position="375"/>
        <end position="398"/>
    </location>
</feature>
<protein>
    <submittedName>
        <fullName evidence="7">Uncharacterized protein</fullName>
    </submittedName>
</protein>
<reference evidence="7 8" key="1">
    <citation type="submission" date="2019-02" db="EMBL/GenBank/DDBJ databases">
        <title>Deep-cultivation of Planctomycetes and their phenomic and genomic characterization uncovers novel biology.</title>
        <authorList>
            <person name="Wiegand S."/>
            <person name="Jogler M."/>
            <person name="Boedeker C."/>
            <person name="Pinto D."/>
            <person name="Vollmers J."/>
            <person name="Rivas-Marin E."/>
            <person name="Kohn T."/>
            <person name="Peeters S.H."/>
            <person name="Heuer A."/>
            <person name="Rast P."/>
            <person name="Oberbeckmann S."/>
            <person name="Bunk B."/>
            <person name="Jeske O."/>
            <person name="Meyerdierks A."/>
            <person name="Storesund J.E."/>
            <person name="Kallscheuer N."/>
            <person name="Luecker S."/>
            <person name="Lage O.M."/>
            <person name="Pohl T."/>
            <person name="Merkel B.J."/>
            <person name="Hornburger P."/>
            <person name="Mueller R.-W."/>
            <person name="Bruemmer F."/>
            <person name="Labrenz M."/>
            <person name="Spormann A.M."/>
            <person name="Op den Camp H."/>
            <person name="Overmann J."/>
            <person name="Amann R."/>
            <person name="Jetten M.S.M."/>
            <person name="Mascher T."/>
            <person name="Medema M.H."/>
            <person name="Devos D.P."/>
            <person name="Kaster A.-K."/>
            <person name="Ovreas L."/>
            <person name="Rohde M."/>
            <person name="Galperin M.Y."/>
            <person name="Jogler C."/>
        </authorList>
    </citation>
    <scope>NUCLEOTIDE SEQUENCE [LARGE SCALE GENOMIC DNA]</scope>
    <source>
        <strain evidence="7 8">Pla110</strain>
    </source>
</reference>
<feature type="transmembrane region" description="Helical" evidence="6">
    <location>
        <begin position="61"/>
        <end position="88"/>
    </location>
</feature>
<dbReference type="AlphaFoldDB" id="A0A518CNR9"/>
<dbReference type="PANTHER" id="PTHR30250">
    <property type="entry name" value="PST FAMILY PREDICTED COLANIC ACID TRANSPORTER"/>
    <property type="match status" value="1"/>
</dbReference>
<feature type="transmembrane region" description="Helical" evidence="6">
    <location>
        <begin position="140"/>
        <end position="158"/>
    </location>
</feature>
<feature type="transmembrane region" description="Helical" evidence="6">
    <location>
        <begin position="179"/>
        <end position="198"/>
    </location>
</feature>
<dbReference type="Proteomes" id="UP000317178">
    <property type="component" value="Chromosome"/>
</dbReference>
<accession>A0A518CNR9</accession>
<evidence type="ECO:0000256" key="3">
    <source>
        <dbReference type="ARBA" id="ARBA00022692"/>
    </source>
</evidence>
<gene>
    <name evidence="7" type="ORF">Pla110_26110</name>
</gene>
<keyword evidence="3 6" id="KW-0812">Transmembrane</keyword>